<keyword evidence="3" id="KW-1185">Reference proteome</keyword>
<proteinExistence type="predicted"/>
<organism evidence="2 3">
    <name type="scientific">Eoetvoesiella caeni</name>
    <dbReference type="NCBI Taxonomy" id="645616"/>
    <lineage>
        <taxon>Bacteria</taxon>
        <taxon>Pseudomonadati</taxon>
        <taxon>Pseudomonadota</taxon>
        <taxon>Betaproteobacteria</taxon>
        <taxon>Burkholderiales</taxon>
        <taxon>Alcaligenaceae</taxon>
        <taxon>Eoetvoesiella</taxon>
    </lineage>
</organism>
<evidence type="ECO:0000313" key="2">
    <source>
        <dbReference type="EMBL" id="RBP42094.1"/>
    </source>
</evidence>
<keyword evidence="1" id="KW-1133">Transmembrane helix</keyword>
<dbReference type="AlphaFoldDB" id="A0A366HHF4"/>
<dbReference type="RefSeq" id="WP_147251588.1">
    <property type="nucleotide sequence ID" value="NZ_JACCEU010000002.1"/>
</dbReference>
<evidence type="ECO:0000313" key="3">
    <source>
        <dbReference type="Proteomes" id="UP000253628"/>
    </source>
</evidence>
<keyword evidence="1" id="KW-0812">Transmembrane</keyword>
<accession>A0A366HHF4</accession>
<feature type="transmembrane region" description="Helical" evidence="1">
    <location>
        <begin position="6"/>
        <end position="27"/>
    </location>
</feature>
<dbReference type="Proteomes" id="UP000253628">
    <property type="component" value="Unassembled WGS sequence"/>
</dbReference>
<protein>
    <submittedName>
        <fullName evidence="2">Uncharacterized protein</fullName>
    </submittedName>
</protein>
<dbReference type="EMBL" id="QNRQ01000002">
    <property type="protein sequence ID" value="RBP42094.1"/>
    <property type="molecule type" value="Genomic_DNA"/>
</dbReference>
<dbReference type="OrthoDB" id="9857452at2"/>
<evidence type="ECO:0000256" key="1">
    <source>
        <dbReference type="SAM" id="Phobius"/>
    </source>
</evidence>
<sequence length="191" mass="20941">MTHPPFMQFACIIVGQAVLVVLAFWAAMDSTSSSKKAQIARLDAEAAAAAAGHSTAILEKYVLELLPYATVLKNQKGYQQAVQKMPPEVAERFDWERVIQPKQKESLVGARRAFAELQRVAREVLHESAMYGTRYPEAMTAWANRTLEVDADTLPELLSGAPAGQAYAMLVGKATGVSWKKYQDAAARLSQ</sequence>
<keyword evidence="1" id="KW-0472">Membrane</keyword>
<name>A0A366HHF4_9BURK</name>
<reference evidence="2 3" key="1">
    <citation type="submission" date="2018-06" db="EMBL/GenBank/DDBJ databases">
        <title>Genomic Encyclopedia of Type Strains, Phase IV (KMG-IV): sequencing the most valuable type-strain genomes for metagenomic binning, comparative biology and taxonomic classification.</title>
        <authorList>
            <person name="Goeker M."/>
        </authorList>
    </citation>
    <scope>NUCLEOTIDE SEQUENCE [LARGE SCALE GENOMIC DNA]</scope>
    <source>
        <strain evidence="2 3">DSM 25520</strain>
    </source>
</reference>
<gene>
    <name evidence="2" type="ORF">DFR37_102480</name>
</gene>
<comment type="caution">
    <text evidence="2">The sequence shown here is derived from an EMBL/GenBank/DDBJ whole genome shotgun (WGS) entry which is preliminary data.</text>
</comment>